<dbReference type="AlphaFoldDB" id="A0A0D7BBU3"/>
<dbReference type="Proteomes" id="UP000054007">
    <property type="component" value="Unassembled WGS sequence"/>
</dbReference>
<feature type="compositionally biased region" description="Basic and acidic residues" evidence="1">
    <location>
        <begin position="1"/>
        <end position="10"/>
    </location>
</feature>
<gene>
    <name evidence="2" type="ORF">CYLTODRAFT_282325</name>
</gene>
<dbReference type="STRING" id="1314674.A0A0D7BBU3"/>
<name>A0A0D7BBU3_9AGAR</name>
<sequence>MFSNDLEKGFKGMFGGAQPRRSRTATPEVAGPSAKATTSADGTSTPTATEDRMDVDDATTPQMKPKEEFLPDPELPLSMLMDALDRGPGIRAVPLAKRAAYIEDVVKAVNSESEAAGSLAENKRRVIMRSWPRAPNGTFLTNKNGHVGKVAGNDIPLWGATVLDFYYTQRMPDMANIQTITTGSKLMGFCKENNELDAAKEQLEWAELEPDPVEVLPYDMSALLKKIDEGTVKPPADGVIRPFHHRIPLHLLPERLIVHDPDNTLLCAAEYADSADEFVREHTPEPADLPTQSEPFMFNLTLSPENAKLVQEKRAQILDKPQAASPGILLLTGEPGEPIDALFARFPPRPREPISVPEAHLYLSHEKRIGKGHHSFVYGASWELPRIIVEEPSICEECAAQAILEKLKLAYPDVPVNPEDPVGWQIEALLMASSSGERGALKTASTVIPPTKLSTKEPGKSNEKERVVSLGEATARTRESYNGPAREIILDNLEWNMPGRYCEHQPLRQAAPTTFKVHIAAKMSIDGDAHLAREASNYQKFPKHFFQHWSGYNVIPPLHDPTPASAVVPQFYGHYLPQGELGRYVSPLLLVEACGEAVTLEKLDMDDRHECAALFFRMHCEGWMHYSVAERNILMDYGNIYDEPVFDDSEDVKEPEEKKVRHPRFRIIDFGRTYLCEPERSGNKRAEEESDVVQLFGVAHFNTPDWLNRQ</sequence>
<proteinExistence type="predicted"/>
<evidence type="ECO:0000256" key="1">
    <source>
        <dbReference type="SAM" id="MobiDB-lite"/>
    </source>
</evidence>
<evidence type="ECO:0000313" key="3">
    <source>
        <dbReference type="Proteomes" id="UP000054007"/>
    </source>
</evidence>
<dbReference type="OrthoDB" id="5327923at2759"/>
<organism evidence="2 3">
    <name type="scientific">Cylindrobasidium torrendii FP15055 ss-10</name>
    <dbReference type="NCBI Taxonomy" id="1314674"/>
    <lineage>
        <taxon>Eukaryota</taxon>
        <taxon>Fungi</taxon>
        <taxon>Dikarya</taxon>
        <taxon>Basidiomycota</taxon>
        <taxon>Agaricomycotina</taxon>
        <taxon>Agaricomycetes</taxon>
        <taxon>Agaricomycetidae</taxon>
        <taxon>Agaricales</taxon>
        <taxon>Marasmiineae</taxon>
        <taxon>Physalacriaceae</taxon>
        <taxon>Cylindrobasidium</taxon>
    </lineage>
</organism>
<protein>
    <recommendedName>
        <fullName evidence="4">Protein kinase domain-containing protein</fullName>
    </recommendedName>
</protein>
<keyword evidence="3" id="KW-1185">Reference proteome</keyword>
<evidence type="ECO:0008006" key="4">
    <source>
        <dbReference type="Google" id="ProtNLM"/>
    </source>
</evidence>
<accession>A0A0D7BBU3</accession>
<dbReference type="EMBL" id="KN880519">
    <property type="protein sequence ID" value="KIY67695.1"/>
    <property type="molecule type" value="Genomic_DNA"/>
</dbReference>
<reference evidence="2 3" key="1">
    <citation type="journal article" date="2015" name="Fungal Genet. Biol.">
        <title>Evolution of novel wood decay mechanisms in Agaricales revealed by the genome sequences of Fistulina hepatica and Cylindrobasidium torrendii.</title>
        <authorList>
            <person name="Floudas D."/>
            <person name="Held B.W."/>
            <person name="Riley R."/>
            <person name="Nagy L.G."/>
            <person name="Koehler G."/>
            <person name="Ransdell A.S."/>
            <person name="Younus H."/>
            <person name="Chow J."/>
            <person name="Chiniquy J."/>
            <person name="Lipzen A."/>
            <person name="Tritt A."/>
            <person name="Sun H."/>
            <person name="Haridas S."/>
            <person name="LaButti K."/>
            <person name="Ohm R.A."/>
            <person name="Kues U."/>
            <person name="Blanchette R.A."/>
            <person name="Grigoriev I.V."/>
            <person name="Minto R.E."/>
            <person name="Hibbett D.S."/>
        </authorList>
    </citation>
    <scope>NUCLEOTIDE SEQUENCE [LARGE SCALE GENOMIC DNA]</scope>
    <source>
        <strain evidence="2 3">FP15055 ss-10</strain>
    </source>
</reference>
<evidence type="ECO:0000313" key="2">
    <source>
        <dbReference type="EMBL" id="KIY67695.1"/>
    </source>
</evidence>
<feature type="region of interest" description="Disordered" evidence="1">
    <location>
        <begin position="1"/>
        <end position="72"/>
    </location>
</feature>
<feature type="compositionally biased region" description="Polar residues" evidence="1">
    <location>
        <begin position="35"/>
        <end position="48"/>
    </location>
</feature>